<reference evidence="2 3" key="1">
    <citation type="submission" date="2019-04" db="EMBL/GenBank/DDBJ databases">
        <title>Chromosome genome assembly for Takifugu flavidus.</title>
        <authorList>
            <person name="Xiao S."/>
        </authorList>
    </citation>
    <scope>NUCLEOTIDE SEQUENCE [LARGE SCALE GENOMIC DNA]</scope>
    <source>
        <strain evidence="2">HTHZ2018</strain>
        <tissue evidence="2">Muscle</tissue>
    </source>
</reference>
<dbReference type="EMBL" id="RHFK02000014">
    <property type="protein sequence ID" value="TWW65601.1"/>
    <property type="molecule type" value="Genomic_DNA"/>
</dbReference>
<feature type="compositionally biased region" description="Pro residues" evidence="1">
    <location>
        <begin position="199"/>
        <end position="216"/>
    </location>
</feature>
<evidence type="ECO:0000313" key="2">
    <source>
        <dbReference type="EMBL" id="TWW65601.1"/>
    </source>
</evidence>
<evidence type="ECO:0000256" key="1">
    <source>
        <dbReference type="SAM" id="MobiDB-lite"/>
    </source>
</evidence>
<sequence length="229" mass="24595">MSLKQRVHVKFCVCLASDAKEEQFWIGQLQTCARRHSDSSAKGRRLKGSDEHLSVERSAGGQDVLRHLSHTASPSNIVTITHHKSPAAARRSKSQYPGRLLEVKEVMSQAEGQQKNLVHSIDSLPSRGPLSCLDQDLLLLKATSAATLSCLGECLNILQQTQSHSQAPPPSSERHPAAQRAPSGESASGPVPLLLLERPTPPPVTLSMQPPPPEPGPSSLSETLVLPDG</sequence>
<keyword evidence="3" id="KW-1185">Reference proteome</keyword>
<organism evidence="2 3">
    <name type="scientific">Takifugu flavidus</name>
    <name type="common">sansaifugu</name>
    <dbReference type="NCBI Taxonomy" id="433684"/>
    <lineage>
        <taxon>Eukaryota</taxon>
        <taxon>Metazoa</taxon>
        <taxon>Chordata</taxon>
        <taxon>Craniata</taxon>
        <taxon>Vertebrata</taxon>
        <taxon>Euteleostomi</taxon>
        <taxon>Actinopterygii</taxon>
        <taxon>Neopterygii</taxon>
        <taxon>Teleostei</taxon>
        <taxon>Neoteleostei</taxon>
        <taxon>Acanthomorphata</taxon>
        <taxon>Eupercaria</taxon>
        <taxon>Tetraodontiformes</taxon>
        <taxon>Tetradontoidea</taxon>
        <taxon>Tetraodontidae</taxon>
        <taxon>Takifugu</taxon>
    </lineage>
</organism>
<accession>A0A5C6NG63</accession>
<proteinExistence type="predicted"/>
<name>A0A5C6NG63_9TELE</name>
<protein>
    <submittedName>
        <fullName evidence="2">Oxysterol-binding protein-related protein 10</fullName>
    </submittedName>
</protein>
<feature type="compositionally biased region" description="Basic and acidic residues" evidence="1">
    <location>
        <begin position="36"/>
        <end position="55"/>
    </location>
</feature>
<evidence type="ECO:0000313" key="3">
    <source>
        <dbReference type="Proteomes" id="UP000324091"/>
    </source>
</evidence>
<comment type="caution">
    <text evidence="2">The sequence shown here is derived from an EMBL/GenBank/DDBJ whole genome shotgun (WGS) entry which is preliminary data.</text>
</comment>
<feature type="region of interest" description="Disordered" evidence="1">
    <location>
        <begin position="36"/>
        <end position="57"/>
    </location>
</feature>
<gene>
    <name evidence="2" type="ORF">D4764_21G0005010</name>
</gene>
<dbReference type="AlphaFoldDB" id="A0A5C6NG63"/>
<dbReference type="Proteomes" id="UP000324091">
    <property type="component" value="Chromosome 21"/>
</dbReference>
<feature type="region of interest" description="Disordered" evidence="1">
    <location>
        <begin position="162"/>
        <end position="229"/>
    </location>
</feature>